<name>A0AAF1BKG7_DAUCS</name>
<evidence type="ECO:0000256" key="4">
    <source>
        <dbReference type="ARBA" id="ARBA00023027"/>
    </source>
</evidence>
<dbReference type="InterPro" id="IPR055414">
    <property type="entry name" value="LRR_R13L4/SHOC2-like"/>
</dbReference>
<reference evidence="6" key="2">
    <citation type="submission" date="2022-03" db="EMBL/GenBank/DDBJ databases">
        <title>Draft title - Genomic analysis of global carrot germplasm unveils the trajectory of domestication and the origin of high carotenoid orange carrot.</title>
        <authorList>
            <person name="Iorizzo M."/>
            <person name="Ellison S."/>
            <person name="Senalik D."/>
            <person name="Macko-Podgorni A."/>
            <person name="Grzebelus D."/>
            <person name="Bostan H."/>
            <person name="Rolling W."/>
            <person name="Curaba J."/>
            <person name="Simon P."/>
        </authorList>
    </citation>
    <scope>NUCLEOTIDE SEQUENCE</scope>
    <source>
        <tissue evidence="6">Leaf</tissue>
    </source>
</reference>
<dbReference type="InterPro" id="IPR035897">
    <property type="entry name" value="Toll_tir_struct_dom_sf"/>
</dbReference>
<dbReference type="InterPro" id="IPR058192">
    <property type="entry name" value="WHD_ROQ1-like"/>
</dbReference>
<dbReference type="PANTHER" id="PTHR11017">
    <property type="entry name" value="LEUCINE-RICH REPEAT-CONTAINING PROTEIN"/>
    <property type="match status" value="1"/>
</dbReference>
<dbReference type="SUPFAM" id="SSF52058">
    <property type="entry name" value="L domain-like"/>
    <property type="match status" value="1"/>
</dbReference>
<dbReference type="InterPro" id="IPR042197">
    <property type="entry name" value="Apaf_helical"/>
</dbReference>
<dbReference type="SUPFAM" id="SSF52200">
    <property type="entry name" value="Toll/Interleukin receptor TIR domain"/>
    <property type="match status" value="1"/>
</dbReference>
<dbReference type="Pfam" id="PF00931">
    <property type="entry name" value="NB-ARC"/>
    <property type="match status" value="1"/>
</dbReference>
<evidence type="ECO:0000256" key="2">
    <source>
        <dbReference type="ARBA" id="ARBA00022737"/>
    </source>
</evidence>
<dbReference type="PANTHER" id="PTHR11017:SF385">
    <property type="entry name" value="DISEASE RESISTANCE PROTEIN (TIR-NBS-LRR CLASS)-RELATED"/>
    <property type="match status" value="1"/>
</dbReference>
<dbReference type="SMART" id="SM00369">
    <property type="entry name" value="LRR_TYP"/>
    <property type="match status" value="6"/>
</dbReference>
<evidence type="ECO:0000259" key="5">
    <source>
        <dbReference type="PROSITE" id="PS50104"/>
    </source>
</evidence>
<dbReference type="FunFam" id="3.40.50.10140:FF:000007">
    <property type="entry name" value="Disease resistance protein (TIR-NBS-LRR class)"/>
    <property type="match status" value="1"/>
</dbReference>
<dbReference type="SUPFAM" id="SSF52540">
    <property type="entry name" value="P-loop containing nucleoside triphosphate hydrolases"/>
    <property type="match status" value="1"/>
</dbReference>
<dbReference type="InterPro" id="IPR001611">
    <property type="entry name" value="Leu-rich_rpt"/>
</dbReference>
<accession>A0AAF1BKG7</accession>
<evidence type="ECO:0000313" key="7">
    <source>
        <dbReference type="Proteomes" id="UP000077755"/>
    </source>
</evidence>
<dbReference type="EMBL" id="CP093351">
    <property type="protein sequence ID" value="WOH16086.1"/>
    <property type="molecule type" value="Genomic_DNA"/>
</dbReference>
<dbReference type="InterPro" id="IPR032675">
    <property type="entry name" value="LRR_dom_sf"/>
</dbReference>
<dbReference type="InterPro" id="IPR000157">
    <property type="entry name" value="TIR_dom"/>
</dbReference>
<sequence length="1139" mass="128545">MSSEWNVFLSFRGIDTRKTFTGHLFEALTRAGVRTFMDDPELRKGEEISPQLLKAIQSSEISLVIFSRNYASSRWCLDELVEILECKRRLGQSVYPVFLDVPPAVVRHKTDNMFLINMEKVKKWKDALFTAANLSGYDLKNDADESEAGLIKKILKDILPKVNLVNLNVAKEPVGIESRVEVITQLLSTGSTDIQKIGIYGMGGIGKTTIAKALFNKNFRRFDGSCFLANIREASEGHDGILHLQEKLLSEILVVDNFRINNEDRGINLLMERLCSKKVLIVLDDLNDRRQFDCLAGSWNQFDKESMIVITTQYVGLLEQIEVPVDKRYSVKELNEKESLELFSRHAFRKSLPSEEYREVSEGIVRQAGGLPLALVVLGSYLFRRSMGEWRSSLGQLQQIPRHDIQKKLLISYHALGIGNLQDVFLDIACFFIGHDKEMTISILNSCGFDSENNITILMERCLLSVNEKNELRMHDVLREMGRDIAHNNCPGKPWKHSRLWSGQDIFNVLDQKKGESCIKCIIPYGGVLEEEPFRRRIQNDGGPYHVLFETDTFENMHDLRLLSINKVDLTGSFRGIFQELRWLSWRDCPLECLPFDFSPTNLVFLDLRRSNFKILWNGPKRMEQLKILNLSECAVLTTTPDFSGTPCIEDLVLHGCLNMVEIDPSVGHLLSLVKLNLMGCTSLKCLPGSLCSLTALEQLDLDDCSVLEGLPDRLGNMKSLMMLSANNTAIINLPESIGRLKKLSKLSLHRCKKLKYLPSSICNLTAVEFVDFSYCTYLERLPDRIGDMESLNMLGAGGTAITSIPESIGDLSKLSKLLLHSCKKLMYIPSNICNLRALESLDLNNCSNLKELPDNIGNMESLRILWAEGTSITRLPESTGRLSNLVELVLSDCNRLTYFPTSICDLRFLERLDLSDCSSLEGLPDNIGNVISLREFRACHTSFREFPTCVGNLKNLEILVIQFQKGWLVTKPVPIYSELVPPPEFVLRALNLKTLNLSNCHLVDVPDSIYCLLSLKHLNLSGNHFCTLTSRAGNLTNLESLTLTACKSLSAIEELPPNLKDIYAEYCASIEALDVSKLNYLRCMYLSYCTSLVYVTGLEGLEFITWIDMEGCRNLSATFEKILVLVSLLILLPPLKSI</sequence>
<dbReference type="Pfam" id="PF23282">
    <property type="entry name" value="WHD_ROQ1"/>
    <property type="match status" value="1"/>
</dbReference>
<dbReference type="PROSITE" id="PS51450">
    <property type="entry name" value="LRR"/>
    <property type="match status" value="1"/>
</dbReference>
<dbReference type="InterPro" id="IPR002182">
    <property type="entry name" value="NB-ARC"/>
</dbReference>
<dbReference type="GO" id="GO:0007165">
    <property type="term" value="P:signal transduction"/>
    <property type="evidence" value="ECO:0007669"/>
    <property type="project" value="InterPro"/>
</dbReference>
<dbReference type="InterPro" id="IPR058546">
    <property type="entry name" value="RPS4B/Roq1-like_LRR"/>
</dbReference>
<keyword evidence="4" id="KW-0520">NAD</keyword>
<dbReference type="GO" id="GO:0051707">
    <property type="term" value="P:response to other organism"/>
    <property type="evidence" value="ECO:0007669"/>
    <property type="project" value="UniProtKB-ARBA"/>
</dbReference>
<dbReference type="AlphaFoldDB" id="A0AAF1BKG7"/>
<protein>
    <recommendedName>
        <fullName evidence="5">TIR domain-containing protein</fullName>
    </recommendedName>
</protein>
<dbReference type="Gene3D" id="3.40.50.300">
    <property type="entry name" value="P-loop containing nucleotide triphosphate hydrolases"/>
    <property type="match status" value="1"/>
</dbReference>
<dbReference type="InterPro" id="IPR044974">
    <property type="entry name" value="Disease_R_plants"/>
</dbReference>
<dbReference type="InterPro" id="IPR003591">
    <property type="entry name" value="Leu-rich_rpt_typical-subtyp"/>
</dbReference>
<evidence type="ECO:0000256" key="1">
    <source>
        <dbReference type="ARBA" id="ARBA00022614"/>
    </source>
</evidence>
<dbReference type="SMART" id="SM00255">
    <property type="entry name" value="TIR"/>
    <property type="match status" value="1"/>
</dbReference>
<dbReference type="SUPFAM" id="SSF52047">
    <property type="entry name" value="RNI-like"/>
    <property type="match status" value="1"/>
</dbReference>
<dbReference type="Gene3D" id="3.80.10.10">
    <property type="entry name" value="Ribonuclease Inhibitor"/>
    <property type="match status" value="4"/>
</dbReference>
<proteinExistence type="predicted"/>
<dbReference type="GO" id="GO:0006952">
    <property type="term" value="P:defense response"/>
    <property type="evidence" value="ECO:0007669"/>
    <property type="project" value="UniProtKB-KW"/>
</dbReference>
<reference evidence="6" key="1">
    <citation type="journal article" date="2016" name="Nat. Genet.">
        <title>A high-quality carrot genome assembly provides new insights into carotenoid accumulation and asterid genome evolution.</title>
        <authorList>
            <person name="Iorizzo M."/>
            <person name="Ellison S."/>
            <person name="Senalik D."/>
            <person name="Zeng P."/>
            <person name="Satapoomin P."/>
            <person name="Huang J."/>
            <person name="Bowman M."/>
            <person name="Iovene M."/>
            <person name="Sanseverino W."/>
            <person name="Cavagnaro P."/>
            <person name="Yildiz M."/>
            <person name="Macko-Podgorni A."/>
            <person name="Moranska E."/>
            <person name="Grzebelus E."/>
            <person name="Grzebelus D."/>
            <person name="Ashrafi H."/>
            <person name="Zheng Z."/>
            <person name="Cheng S."/>
            <person name="Spooner D."/>
            <person name="Van Deynze A."/>
            <person name="Simon P."/>
        </authorList>
    </citation>
    <scope>NUCLEOTIDE SEQUENCE</scope>
    <source>
        <tissue evidence="6">Leaf</tissue>
    </source>
</reference>
<dbReference type="Pfam" id="PF00560">
    <property type="entry name" value="LRR_1"/>
    <property type="match status" value="1"/>
</dbReference>
<feature type="domain" description="TIR" evidence="5">
    <location>
        <begin position="3"/>
        <end position="162"/>
    </location>
</feature>
<dbReference type="GO" id="GO:0043531">
    <property type="term" value="F:ADP binding"/>
    <property type="evidence" value="ECO:0007669"/>
    <property type="project" value="InterPro"/>
</dbReference>
<dbReference type="Gene3D" id="3.40.50.10140">
    <property type="entry name" value="Toll/interleukin-1 receptor homology (TIR) domain"/>
    <property type="match status" value="1"/>
</dbReference>
<keyword evidence="7" id="KW-1185">Reference proteome</keyword>
<dbReference type="PRINTS" id="PR00364">
    <property type="entry name" value="DISEASERSIST"/>
</dbReference>
<keyword evidence="3" id="KW-0611">Plant defense</keyword>
<keyword evidence="1" id="KW-0433">Leucine-rich repeat</keyword>
<keyword evidence="2" id="KW-0677">Repeat</keyword>
<dbReference type="InterPro" id="IPR027417">
    <property type="entry name" value="P-loop_NTPase"/>
</dbReference>
<dbReference type="Proteomes" id="UP000077755">
    <property type="component" value="Chromosome 9"/>
</dbReference>
<dbReference type="PROSITE" id="PS50104">
    <property type="entry name" value="TIR"/>
    <property type="match status" value="1"/>
</dbReference>
<evidence type="ECO:0000256" key="3">
    <source>
        <dbReference type="ARBA" id="ARBA00022821"/>
    </source>
</evidence>
<organism evidence="6 7">
    <name type="scientific">Daucus carota subsp. sativus</name>
    <name type="common">Carrot</name>
    <dbReference type="NCBI Taxonomy" id="79200"/>
    <lineage>
        <taxon>Eukaryota</taxon>
        <taxon>Viridiplantae</taxon>
        <taxon>Streptophyta</taxon>
        <taxon>Embryophyta</taxon>
        <taxon>Tracheophyta</taxon>
        <taxon>Spermatophyta</taxon>
        <taxon>Magnoliopsida</taxon>
        <taxon>eudicotyledons</taxon>
        <taxon>Gunneridae</taxon>
        <taxon>Pentapetalae</taxon>
        <taxon>asterids</taxon>
        <taxon>campanulids</taxon>
        <taxon>Apiales</taxon>
        <taxon>Apiaceae</taxon>
        <taxon>Apioideae</taxon>
        <taxon>Scandiceae</taxon>
        <taxon>Daucinae</taxon>
        <taxon>Daucus</taxon>
        <taxon>Daucus sect. Daucus</taxon>
    </lineage>
</organism>
<dbReference type="Pfam" id="PF01582">
    <property type="entry name" value="TIR"/>
    <property type="match status" value="1"/>
</dbReference>
<dbReference type="Pfam" id="PF23286">
    <property type="entry name" value="LRR_13"/>
    <property type="match status" value="1"/>
</dbReference>
<dbReference type="Pfam" id="PF23598">
    <property type="entry name" value="LRR_14"/>
    <property type="match status" value="1"/>
</dbReference>
<gene>
    <name evidence="6" type="ORF">DCAR_0935635</name>
</gene>
<evidence type="ECO:0000313" key="6">
    <source>
        <dbReference type="EMBL" id="WOH16086.1"/>
    </source>
</evidence>
<dbReference type="Gene3D" id="1.10.8.430">
    <property type="entry name" value="Helical domain of apoptotic protease-activating factors"/>
    <property type="match status" value="1"/>
</dbReference>